<dbReference type="AlphaFoldDB" id="A0A916QE85"/>
<dbReference type="Proteomes" id="UP000654993">
    <property type="component" value="Unassembled WGS sequence"/>
</dbReference>
<protein>
    <submittedName>
        <fullName evidence="4">Phosphatase PhoE</fullName>
    </submittedName>
</protein>
<evidence type="ECO:0000256" key="2">
    <source>
        <dbReference type="PIRSR" id="PIRSR613078-1"/>
    </source>
</evidence>
<dbReference type="InterPro" id="IPR029033">
    <property type="entry name" value="His_PPase_superfam"/>
</dbReference>
<dbReference type="PANTHER" id="PTHR46517">
    <property type="entry name" value="FRUCTOSE-2,6-BISPHOSPHATASE TIGAR"/>
    <property type="match status" value="1"/>
</dbReference>
<dbReference type="GO" id="GO:0005829">
    <property type="term" value="C:cytosol"/>
    <property type="evidence" value="ECO:0007669"/>
    <property type="project" value="TreeGrafter"/>
</dbReference>
<dbReference type="SUPFAM" id="SSF53254">
    <property type="entry name" value="Phosphoglycerate mutase-like"/>
    <property type="match status" value="1"/>
</dbReference>
<feature type="active site" description="Tele-phosphohistidine intermediate" evidence="2">
    <location>
        <position position="9"/>
    </location>
</feature>
<dbReference type="PANTHER" id="PTHR46517:SF1">
    <property type="entry name" value="FRUCTOSE-2,6-BISPHOSPHATASE TIGAR"/>
    <property type="match status" value="1"/>
</dbReference>
<comment type="caution">
    <text evidence="4">The sequence shown here is derived from an EMBL/GenBank/DDBJ whole genome shotgun (WGS) entry which is preliminary data.</text>
</comment>
<organism evidence="4 5">
    <name type="scientific">Insulibacter thermoxylanivorax</name>
    <dbReference type="NCBI Taxonomy" id="2749268"/>
    <lineage>
        <taxon>Bacteria</taxon>
        <taxon>Bacillati</taxon>
        <taxon>Bacillota</taxon>
        <taxon>Bacilli</taxon>
        <taxon>Bacillales</taxon>
        <taxon>Paenibacillaceae</taxon>
        <taxon>Insulibacter</taxon>
    </lineage>
</organism>
<keyword evidence="5" id="KW-1185">Reference proteome</keyword>
<feature type="active site" description="Proton donor/acceptor" evidence="2">
    <location>
        <position position="85"/>
    </location>
</feature>
<dbReference type="SMART" id="SM00855">
    <property type="entry name" value="PGAM"/>
    <property type="match status" value="1"/>
</dbReference>
<dbReference type="Pfam" id="PF00300">
    <property type="entry name" value="His_Phos_1"/>
    <property type="match status" value="1"/>
</dbReference>
<evidence type="ECO:0000313" key="5">
    <source>
        <dbReference type="Proteomes" id="UP000654993"/>
    </source>
</evidence>
<dbReference type="GO" id="GO:0043456">
    <property type="term" value="P:regulation of pentose-phosphate shunt"/>
    <property type="evidence" value="ECO:0007669"/>
    <property type="project" value="TreeGrafter"/>
</dbReference>
<reference evidence="4" key="2">
    <citation type="journal article" date="2021" name="Data Brief">
        <title>Draft genome sequence data of the facultative, thermophilic, xylanolytic bacterium Paenibacillus sp. strain DA-C8.</title>
        <authorList>
            <person name="Chhe C."/>
            <person name="Uke A."/>
            <person name="Baramee S."/>
            <person name="Ungkulpasvich U."/>
            <person name="Tachaapaikoon C."/>
            <person name="Pason P."/>
            <person name="Waeonukul R."/>
            <person name="Ratanakhanokchai K."/>
            <person name="Kosugi A."/>
        </authorList>
    </citation>
    <scope>NUCLEOTIDE SEQUENCE</scope>
    <source>
        <strain evidence="4">DA-C8</strain>
    </source>
</reference>
<evidence type="ECO:0000313" key="4">
    <source>
        <dbReference type="EMBL" id="GFR36901.1"/>
    </source>
</evidence>
<dbReference type="Gene3D" id="3.40.50.1240">
    <property type="entry name" value="Phosphoglycerate mutase-like"/>
    <property type="match status" value="1"/>
</dbReference>
<dbReference type="EMBL" id="BMAQ01000001">
    <property type="protein sequence ID" value="GFR36901.1"/>
    <property type="molecule type" value="Genomic_DNA"/>
</dbReference>
<dbReference type="GO" id="GO:0004331">
    <property type="term" value="F:fructose-2,6-bisphosphate 2-phosphatase activity"/>
    <property type="evidence" value="ECO:0007669"/>
    <property type="project" value="TreeGrafter"/>
</dbReference>
<feature type="binding site" evidence="3">
    <location>
        <position position="60"/>
    </location>
    <ligand>
        <name>substrate</name>
    </ligand>
</feature>
<proteinExistence type="predicted"/>
<sequence>MTILGLIRHGVTDWNAAGKIQGQTDIPLNSEGRRQAEVLADWLQQDGIPWDAIYSSDLQRAYKTASIIADTLQLPQVQIDPRIRERSFGHAEGLTAEERVARYGESLEGAGMEAEERIIARGKQFLDDLLSAKSGKRILIVSHGGFLKRFNKLLIPDLPDAYIDNASLTIVKQEGNGWALKLHNFVAHRIRD</sequence>
<name>A0A916QE85_9BACL</name>
<feature type="binding site" evidence="3">
    <location>
        <begin position="8"/>
        <end position="15"/>
    </location>
    <ligand>
        <name>substrate</name>
    </ligand>
</feature>
<dbReference type="InterPro" id="IPR013078">
    <property type="entry name" value="His_Pase_superF_clade-1"/>
</dbReference>
<accession>A0A916QE85</accession>
<reference evidence="4" key="1">
    <citation type="submission" date="2020-08" db="EMBL/GenBank/DDBJ databases">
        <authorList>
            <person name="Uke A."/>
            <person name="Chhe C."/>
            <person name="Baramee S."/>
            <person name="Kosugi A."/>
        </authorList>
    </citation>
    <scope>NUCLEOTIDE SEQUENCE</scope>
    <source>
        <strain evidence="4">DA-C8</strain>
    </source>
</reference>
<dbReference type="InterPro" id="IPR051695">
    <property type="entry name" value="Phosphoglycerate_Mutase"/>
</dbReference>
<evidence type="ECO:0000256" key="1">
    <source>
        <dbReference type="ARBA" id="ARBA00022801"/>
    </source>
</evidence>
<dbReference type="CDD" id="cd07067">
    <property type="entry name" value="HP_PGM_like"/>
    <property type="match status" value="1"/>
</dbReference>
<gene>
    <name evidence="4" type="primary">phoE</name>
    <name evidence="4" type="ORF">PRECH8_01970</name>
</gene>
<dbReference type="GO" id="GO:0045820">
    <property type="term" value="P:negative regulation of glycolytic process"/>
    <property type="evidence" value="ECO:0007669"/>
    <property type="project" value="TreeGrafter"/>
</dbReference>
<evidence type="ECO:0000256" key="3">
    <source>
        <dbReference type="PIRSR" id="PIRSR613078-2"/>
    </source>
</evidence>
<keyword evidence="1" id="KW-0378">Hydrolase</keyword>